<name>A0AAV3Y0C2_9GAST</name>
<keyword evidence="2" id="KW-1185">Reference proteome</keyword>
<dbReference type="Proteomes" id="UP000735302">
    <property type="component" value="Unassembled WGS sequence"/>
</dbReference>
<protein>
    <submittedName>
        <fullName evidence="1">KRAB-A domain-containing protein 2-like protein</fullName>
    </submittedName>
</protein>
<organism evidence="1 2">
    <name type="scientific">Plakobranchus ocellatus</name>
    <dbReference type="NCBI Taxonomy" id="259542"/>
    <lineage>
        <taxon>Eukaryota</taxon>
        <taxon>Metazoa</taxon>
        <taxon>Spiralia</taxon>
        <taxon>Lophotrochozoa</taxon>
        <taxon>Mollusca</taxon>
        <taxon>Gastropoda</taxon>
        <taxon>Heterobranchia</taxon>
        <taxon>Euthyneura</taxon>
        <taxon>Panpulmonata</taxon>
        <taxon>Sacoglossa</taxon>
        <taxon>Placobranchoidea</taxon>
        <taxon>Plakobranchidae</taxon>
        <taxon>Plakobranchus</taxon>
    </lineage>
</organism>
<dbReference type="EMBL" id="BLXT01000289">
    <property type="protein sequence ID" value="GFN75648.1"/>
    <property type="molecule type" value="Genomic_DNA"/>
</dbReference>
<evidence type="ECO:0000313" key="1">
    <source>
        <dbReference type="EMBL" id="GFN75648.1"/>
    </source>
</evidence>
<proteinExistence type="predicted"/>
<accession>A0AAV3Y0C2</accession>
<gene>
    <name evidence="1" type="ORF">PoB_000215400</name>
</gene>
<dbReference type="AlphaFoldDB" id="A0AAV3Y0C2"/>
<sequence>MRYSSASLQKKTYKETFDTTGSPLCFVSIGKTFDVLFGALIILQSDNGSEFIWIPKVTSVERASSDIKYMLVAWMADIDSEYWPTGIKFIHLQKKQSSLFWDKVLSIFSYVWL</sequence>
<comment type="caution">
    <text evidence="1">The sequence shown here is derived from an EMBL/GenBank/DDBJ whole genome shotgun (WGS) entry which is preliminary data.</text>
</comment>
<evidence type="ECO:0000313" key="2">
    <source>
        <dbReference type="Proteomes" id="UP000735302"/>
    </source>
</evidence>
<reference evidence="1 2" key="1">
    <citation type="journal article" date="2021" name="Elife">
        <title>Chloroplast acquisition without the gene transfer in kleptoplastic sea slugs, Plakobranchus ocellatus.</title>
        <authorList>
            <person name="Maeda T."/>
            <person name="Takahashi S."/>
            <person name="Yoshida T."/>
            <person name="Shimamura S."/>
            <person name="Takaki Y."/>
            <person name="Nagai Y."/>
            <person name="Toyoda A."/>
            <person name="Suzuki Y."/>
            <person name="Arimoto A."/>
            <person name="Ishii H."/>
            <person name="Satoh N."/>
            <person name="Nishiyama T."/>
            <person name="Hasebe M."/>
            <person name="Maruyama T."/>
            <person name="Minagawa J."/>
            <person name="Obokata J."/>
            <person name="Shigenobu S."/>
        </authorList>
    </citation>
    <scope>NUCLEOTIDE SEQUENCE [LARGE SCALE GENOMIC DNA]</scope>
</reference>